<protein>
    <submittedName>
        <fullName evidence="1">Uncharacterized protein</fullName>
    </submittedName>
</protein>
<gene>
    <name evidence="1" type="ORF">V8G54_015258</name>
</gene>
<sequence length="157" mass="17213">MNSTKCPLQVSPFLRKLLLVHEYLMVALINFEQHQFYILPPALVSTSSAVNVAYNIDCTGSVHTRPGDSESGVPSLEDYIYLAGSQLEECGEPNTAKGLKFSQAEETCNEFQSQGPLRNFIRADPSYLKTLGQAHSGWIFGGIAELVDNSKDAKATK</sequence>
<dbReference type="EMBL" id="CP144696">
    <property type="protein sequence ID" value="WVZ10728.1"/>
    <property type="molecule type" value="Genomic_DNA"/>
</dbReference>
<evidence type="ECO:0000313" key="1">
    <source>
        <dbReference type="EMBL" id="WVZ10728.1"/>
    </source>
</evidence>
<evidence type="ECO:0000313" key="2">
    <source>
        <dbReference type="Proteomes" id="UP001374535"/>
    </source>
</evidence>
<name>A0AAQ3RZC4_VIGMU</name>
<organism evidence="1 2">
    <name type="scientific">Vigna mungo</name>
    <name type="common">Black gram</name>
    <name type="synonym">Phaseolus mungo</name>
    <dbReference type="NCBI Taxonomy" id="3915"/>
    <lineage>
        <taxon>Eukaryota</taxon>
        <taxon>Viridiplantae</taxon>
        <taxon>Streptophyta</taxon>
        <taxon>Embryophyta</taxon>
        <taxon>Tracheophyta</taxon>
        <taxon>Spermatophyta</taxon>
        <taxon>Magnoliopsida</taxon>
        <taxon>eudicotyledons</taxon>
        <taxon>Gunneridae</taxon>
        <taxon>Pentapetalae</taxon>
        <taxon>rosids</taxon>
        <taxon>fabids</taxon>
        <taxon>Fabales</taxon>
        <taxon>Fabaceae</taxon>
        <taxon>Papilionoideae</taxon>
        <taxon>50 kb inversion clade</taxon>
        <taxon>NPAAA clade</taxon>
        <taxon>indigoferoid/millettioid clade</taxon>
        <taxon>Phaseoleae</taxon>
        <taxon>Vigna</taxon>
    </lineage>
</organism>
<dbReference type="Proteomes" id="UP001374535">
    <property type="component" value="Chromosome 5"/>
</dbReference>
<accession>A0AAQ3RZC4</accession>
<keyword evidence="2" id="KW-1185">Reference proteome</keyword>
<proteinExistence type="predicted"/>
<dbReference type="AlphaFoldDB" id="A0AAQ3RZC4"/>
<reference evidence="1 2" key="1">
    <citation type="journal article" date="2023" name="Life. Sci Alliance">
        <title>Evolutionary insights into 3D genome organization and epigenetic landscape of Vigna mungo.</title>
        <authorList>
            <person name="Junaid A."/>
            <person name="Singh B."/>
            <person name="Bhatia S."/>
        </authorList>
    </citation>
    <scope>NUCLEOTIDE SEQUENCE [LARGE SCALE GENOMIC DNA]</scope>
    <source>
        <strain evidence="1">Urdbean</strain>
    </source>
</reference>